<comment type="caution">
    <text evidence="3">The sequence shown here is derived from an EMBL/GenBank/DDBJ whole genome shotgun (WGS) entry which is preliminary data.</text>
</comment>
<name>A0A4V6A6I7_STECR</name>
<evidence type="ECO:0000313" key="3">
    <source>
        <dbReference type="EMBL" id="TKR94435.1"/>
    </source>
</evidence>
<reference evidence="3 4" key="1">
    <citation type="journal article" date="2015" name="Genome Biol.">
        <title>Comparative genomics of Steinernema reveals deeply conserved gene regulatory networks.</title>
        <authorList>
            <person name="Dillman A.R."/>
            <person name="Macchietto M."/>
            <person name="Porter C.F."/>
            <person name="Rogers A."/>
            <person name="Williams B."/>
            <person name="Antoshechkin I."/>
            <person name="Lee M.M."/>
            <person name="Goodwin Z."/>
            <person name="Lu X."/>
            <person name="Lewis E.E."/>
            <person name="Goodrich-Blair H."/>
            <person name="Stock S.P."/>
            <person name="Adams B.J."/>
            <person name="Sternberg P.W."/>
            <person name="Mortazavi A."/>
        </authorList>
    </citation>
    <scope>NUCLEOTIDE SEQUENCE [LARGE SCALE GENOMIC DNA]</scope>
    <source>
        <strain evidence="3 4">ALL</strain>
    </source>
</reference>
<accession>A0A4V6A6I7</accession>
<gene>
    <name evidence="3" type="ORF">L596_008714</name>
</gene>
<keyword evidence="4" id="KW-1185">Reference proteome</keyword>
<keyword evidence="2" id="KW-0732">Signal</keyword>
<feature type="compositionally biased region" description="Basic and acidic residues" evidence="1">
    <location>
        <begin position="23"/>
        <end position="43"/>
    </location>
</feature>
<evidence type="ECO:0000256" key="2">
    <source>
        <dbReference type="SAM" id="SignalP"/>
    </source>
</evidence>
<proteinExistence type="predicted"/>
<protein>
    <submittedName>
        <fullName evidence="3">Uncharacterized protein</fullName>
    </submittedName>
</protein>
<organism evidence="3 4">
    <name type="scientific">Steinernema carpocapsae</name>
    <name type="common">Entomopathogenic nematode</name>
    <dbReference type="NCBI Taxonomy" id="34508"/>
    <lineage>
        <taxon>Eukaryota</taxon>
        <taxon>Metazoa</taxon>
        <taxon>Ecdysozoa</taxon>
        <taxon>Nematoda</taxon>
        <taxon>Chromadorea</taxon>
        <taxon>Rhabditida</taxon>
        <taxon>Tylenchina</taxon>
        <taxon>Panagrolaimomorpha</taxon>
        <taxon>Strongyloidoidea</taxon>
        <taxon>Steinernematidae</taxon>
        <taxon>Steinernema</taxon>
    </lineage>
</organism>
<dbReference type="EMBL" id="AZBU02000002">
    <property type="protein sequence ID" value="TKR94435.1"/>
    <property type="molecule type" value="Genomic_DNA"/>
</dbReference>
<evidence type="ECO:0000256" key="1">
    <source>
        <dbReference type="SAM" id="MobiDB-lite"/>
    </source>
</evidence>
<feature type="region of interest" description="Disordered" evidence="1">
    <location>
        <begin position="21"/>
        <end position="43"/>
    </location>
</feature>
<feature type="signal peptide" evidence="2">
    <location>
        <begin position="1"/>
        <end position="17"/>
    </location>
</feature>
<feature type="chain" id="PRO_5020734485" evidence="2">
    <location>
        <begin position="18"/>
        <end position="186"/>
    </location>
</feature>
<reference evidence="3 4" key="2">
    <citation type="journal article" date="2019" name="G3 (Bethesda)">
        <title>Hybrid Assembly of the Genome of the Entomopathogenic Nematode Steinernema carpocapsae Identifies the X-Chromosome.</title>
        <authorList>
            <person name="Serra L."/>
            <person name="Macchietto M."/>
            <person name="Macias-Munoz A."/>
            <person name="McGill C.J."/>
            <person name="Rodriguez I.M."/>
            <person name="Rodriguez B."/>
            <person name="Murad R."/>
            <person name="Mortazavi A."/>
        </authorList>
    </citation>
    <scope>NUCLEOTIDE SEQUENCE [LARGE SCALE GENOMIC DNA]</scope>
    <source>
        <strain evidence="3 4">ALL</strain>
    </source>
</reference>
<dbReference type="Proteomes" id="UP000298663">
    <property type="component" value="Unassembled WGS sequence"/>
</dbReference>
<sequence>MKFLAFSLLLLVASAYCCQPISDKPKPNDNEKTDELQEGKTPQELKAELATAQEALAKAKTAHETAKNNEEIAAGTEAATKVTELKKQLANLQDYKMKQDTADANAGQQAAATAAATAKALVAAKYQNLTMYEANKTSIETDITTEQGKVDAGKKAAAKVLEAENAQNEAQKKVDDLKAAIKKAEG</sequence>
<evidence type="ECO:0000313" key="4">
    <source>
        <dbReference type="Proteomes" id="UP000298663"/>
    </source>
</evidence>
<dbReference type="AlphaFoldDB" id="A0A4V6A6I7"/>